<dbReference type="PaxDb" id="67767-A0A0J7KFK4"/>
<feature type="region of interest" description="Disordered" evidence="1">
    <location>
        <begin position="119"/>
        <end position="140"/>
    </location>
</feature>
<dbReference type="Proteomes" id="UP000036403">
    <property type="component" value="Unassembled WGS sequence"/>
</dbReference>
<evidence type="ECO:0000313" key="3">
    <source>
        <dbReference type="Proteomes" id="UP000036403"/>
    </source>
</evidence>
<evidence type="ECO:0000256" key="1">
    <source>
        <dbReference type="SAM" id="MobiDB-lite"/>
    </source>
</evidence>
<evidence type="ECO:0000313" key="2">
    <source>
        <dbReference type="EMBL" id="KMQ89001.1"/>
    </source>
</evidence>
<dbReference type="EMBL" id="LBMM01008291">
    <property type="protein sequence ID" value="KMQ89001.1"/>
    <property type="molecule type" value="Genomic_DNA"/>
</dbReference>
<reference evidence="2 3" key="1">
    <citation type="submission" date="2015-04" db="EMBL/GenBank/DDBJ databases">
        <title>Lasius niger genome sequencing.</title>
        <authorList>
            <person name="Konorov E.A."/>
            <person name="Nikitin M.A."/>
            <person name="Kirill M.V."/>
            <person name="Chang P."/>
        </authorList>
    </citation>
    <scope>NUCLEOTIDE SEQUENCE [LARGE SCALE GENOMIC DNA]</scope>
    <source>
        <tissue evidence="2">Whole</tissue>
    </source>
</reference>
<feature type="region of interest" description="Disordered" evidence="1">
    <location>
        <begin position="1"/>
        <end position="93"/>
    </location>
</feature>
<protein>
    <submittedName>
        <fullName evidence="2">Uncharacterized protein</fullName>
    </submittedName>
</protein>
<dbReference type="AlphaFoldDB" id="A0A0J7KFK4"/>
<name>A0A0J7KFK4_LASNI</name>
<comment type="caution">
    <text evidence="2">The sequence shown here is derived from an EMBL/GenBank/DDBJ whole genome shotgun (WGS) entry which is preliminary data.</text>
</comment>
<feature type="compositionally biased region" description="Basic and acidic residues" evidence="1">
    <location>
        <begin position="35"/>
        <end position="58"/>
    </location>
</feature>
<accession>A0A0J7KFK4</accession>
<keyword evidence="3" id="KW-1185">Reference proteome</keyword>
<feature type="compositionally biased region" description="Polar residues" evidence="1">
    <location>
        <begin position="1"/>
        <end position="12"/>
    </location>
</feature>
<organism evidence="2 3">
    <name type="scientific">Lasius niger</name>
    <name type="common">Black garden ant</name>
    <dbReference type="NCBI Taxonomy" id="67767"/>
    <lineage>
        <taxon>Eukaryota</taxon>
        <taxon>Metazoa</taxon>
        <taxon>Ecdysozoa</taxon>
        <taxon>Arthropoda</taxon>
        <taxon>Hexapoda</taxon>
        <taxon>Insecta</taxon>
        <taxon>Pterygota</taxon>
        <taxon>Neoptera</taxon>
        <taxon>Endopterygota</taxon>
        <taxon>Hymenoptera</taxon>
        <taxon>Apocrita</taxon>
        <taxon>Aculeata</taxon>
        <taxon>Formicoidea</taxon>
        <taxon>Formicidae</taxon>
        <taxon>Formicinae</taxon>
        <taxon>Lasius</taxon>
        <taxon>Lasius</taxon>
    </lineage>
</organism>
<feature type="compositionally biased region" description="Polar residues" evidence="1">
    <location>
        <begin position="126"/>
        <end position="140"/>
    </location>
</feature>
<sequence>MESGETRLTQKTVPMDEEPKVDPGNPESGEATVLLEKRPEELPEESAKERKTDSREETVPASDQPDKPGNSPPVMGKEVTLEKPDEELRKQEPILVFDPEMTSNVIQLEEVITWMEPMEEEPQQAVEATQTLNESVETKE</sequence>
<gene>
    <name evidence="2" type="ORF">RF55_11420</name>
</gene>
<proteinExistence type="predicted"/>
<feature type="compositionally biased region" description="Basic and acidic residues" evidence="1">
    <location>
        <begin position="79"/>
        <end position="92"/>
    </location>
</feature>